<keyword evidence="3" id="KW-1185">Reference proteome</keyword>
<reference evidence="2" key="1">
    <citation type="submission" date="2021-03" db="EMBL/GenBank/DDBJ databases">
        <authorList>
            <person name="Wang G."/>
        </authorList>
    </citation>
    <scope>NUCLEOTIDE SEQUENCE</scope>
    <source>
        <strain evidence="2">KCTC 12899</strain>
    </source>
</reference>
<name>A0A8J7QE35_9BACT</name>
<proteinExistence type="predicted"/>
<comment type="caution">
    <text evidence="2">The sequence shown here is derived from an EMBL/GenBank/DDBJ whole genome shotgun (WGS) entry which is preliminary data.</text>
</comment>
<dbReference type="EMBL" id="JAFREP010000032">
    <property type="protein sequence ID" value="MBO1322159.1"/>
    <property type="molecule type" value="Genomic_DNA"/>
</dbReference>
<dbReference type="InterPro" id="IPR018247">
    <property type="entry name" value="EF_Hand_1_Ca_BS"/>
</dbReference>
<evidence type="ECO:0000256" key="1">
    <source>
        <dbReference type="SAM" id="SignalP"/>
    </source>
</evidence>
<feature type="chain" id="PRO_5035273522" evidence="1">
    <location>
        <begin position="23"/>
        <end position="488"/>
    </location>
</feature>
<evidence type="ECO:0000313" key="2">
    <source>
        <dbReference type="EMBL" id="MBO1322159.1"/>
    </source>
</evidence>
<dbReference type="SUPFAM" id="SSF69318">
    <property type="entry name" value="Integrin alpha N-terminal domain"/>
    <property type="match status" value="1"/>
</dbReference>
<organism evidence="2 3">
    <name type="scientific">Acanthopleuribacter pedis</name>
    <dbReference type="NCBI Taxonomy" id="442870"/>
    <lineage>
        <taxon>Bacteria</taxon>
        <taxon>Pseudomonadati</taxon>
        <taxon>Acidobacteriota</taxon>
        <taxon>Holophagae</taxon>
        <taxon>Acanthopleuribacterales</taxon>
        <taxon>Acanthopleuribacteraceae</taxon>
        <taxon>Acanthopleuribacter</taxon>
    </lineage>
</organism>
<dbReference type="AlphaFoldDB" id="A0A8J7QE35"/>
<dbReference type="Proteomes" id="UP000664417">
    <property type="component" value="Unassembled WGS sequence"/>
</dbReference>
<keyword evidence="1" id="KW-0732">Signal</keyword>
<dbReference type="PROSITE" id="PS00018">
    <property type="entry name" value="EF_HAND_1"/>
    <property type="match status" value="1"/>
</dbReference>
<gene>
    <name evidence="2" type="ORF">J3U88_27040</name>
</gene>
<dbReference type="InterPro" id="IPR028994">
    <property type="entry name" value="Integrin_alpha_N"/>
</dbReference>
<protein>
    <submittedName>
        <fullName evidence="2">VCBS repeat-containing protein</fullName>
    </submittedName>
</protein>
<feature type="signal peptide" evidence="1">
    <location>
        <begin position="1"/>
        <end position="22"/>
    </location>
</feature>
<evidence type="ECO:0000313" key="3">
    <source>
        <dbReference type="Proteomes" id="UP000664417"/>
    </source>
</evidence>
<dbReference type="RefSeq" id="WP_207862132.1">
    <property type="nucleotide sequence ID" value="NZ_JAFREP010000032.1"/>
</dbReference>
<accession>A0A8J7QE35</accession>
<sequence length="488" mass="55312">MHRAFLRSSLVVCLALAGGLHADPLRLEGLPLQIEWLDLNGDQRLDLVALMIRTQVEGTFDTSYEAGGIRGFYQEETSKEKFLATYLNTDNGFQAGEKIELGKETVLGIAVEARAQPRLVLWRQKILQLYHWENASWQKDTEQATPGFLAEQLIAGSSFDFWHPTPRGSFWIVPDLNGLHLLNADNNFHHDFLEYPGVSRRSRLQGGNQHHVKIALPRFADINGDDVPELLFESEQGAAAFPIDDTATVWTYVGDGKFADFNNDGLIDKLEVIEETDVDGLKDLKKVQSRVQIKPGTDHLQFGDEPIADQWTPGWVISQDDEGIILPEPFIDLNHDGRLDMAGIAMRLNFWQLAKVATLGRIRIKFLLHLSTQQEDGSFRELSGSPFEFSWRINIRKLRLPDFAQVTGDLDGNGWTDLMVPKKDHIAVTPIHNGAIDLARTWKVKLPKNMHEPDQIFARDLDNDQRDDIVVLKLGRNHTILNTWEHQP</sequence>